<accession>A0A2W7R459</accession>
<keyword evidence="2" id="KW-0378">Hydrolase</keyword>
<gene>
    <name evidence="6" type="ORF">ESW18_16465</name>
    <name evidence="5" type="ORF">LV84_03264</name>
</gene>
<comment type="caution">
    <text evidence="5">The sequence shown here is derived from an EMBL/GenBank/DDBJ whole genome shotgun (WGS) entry which is preliminary data.</text>
</comment>
<dbReference type="PANTHER" id="PTHR43751:SF1">
    <property type="entry name" value="SULFATASE ATSG-RELATED"/>
    <property type="match status" value="1"/>
</dbReference>
<dbReference type="InterPro" id="IPR024607">
    <property type="entry name" value="Sulfatase_CS"/>
</dbReference>
<sequence>MNNSRNNRTAFLIPLVFGSLLFLTQKVAAQETKRPNIVVVLADDMRWDYLGAMGANDIVQTPNLDKLAAEGTLFSNAFVTSAICTPSRTSILTGMYERKHGVTFGSNSVMTEEAWGNTYPMLLRKSGYYTGWVGKNHTPIGKTEKGVGYASGVMEESFDYWRAGHGHLSFYPKNVHEIFSDAKADNQIDIIQEAIDEFLSVDEAMETSKSFLRTRPEDQPFCLLINFNVPHSNSTNSMKQLPSDPALYRTGYRDQLDQLILPTNYIAFDSIQTPKLPINVYSGEYLPSYDWVKSKESLNENQIRTLETVTGMDQVVGNIIQELEAQGVLDNTIIVFTSDHGILHGEFGLGGKTLLYDVDLKVPLVIYAPGLDQQQVVDELSLNIDLGPTLLDMAGVEIPEEMQGKSLKPLIENKDVAWRTDFFSENMFMEQNYPRTEAVRTKDWKYIRYFSKDKDQHHILSLISPILGEEPIYEELYDLKNDPNEVHNLANEADSQKLLEMFRKRCDELLKEAKGDNELPKTYISNFDDEEFKARVKQVYKNLNLD</sequence>
<evidence type="ECO:0000313" key="8">
    <source>
        <dbReference type="Proteomes" id="UP000321927"/>
    </source>
</evidence>
<feature type="chain" id="PRO_5015954391" evidence="3">
    <location>
        <begin position="30"/>
        <end position="546"/>
    </location>
</feature>
<dbReference type="InterPro" id="IPR000917">
    <property type="entry name" value="Sulfatase_N"/>
</dbReference>
<dbReference type="RefSeq" id="WP_086502607.1">
    <property type="nucleotide sequence ID" value="NZ_MSSV01000017.1"/>
</dbReference>
<dbReference type="AlphaFoldDB" id="A0A2W7R459"/>
<evidence type="ECO:0000256" key="2">
    <source>
        <dbReference type="ARBA" id="ARBA00022801"/>
    </source>
</evidence>
<dbReference type="Proteomes" id="UP000321927">
    <property type="component" value="Unassembled WGS sequence"/>
</dbReference>
<dbReference type="InterPro" id="IPR052701">
    <property type="entry name" value="GAG_Ulvan_Degrading_Sulfatases"/>
</dbReference>
<keyword evidence="3" id="KW-0732">Signal</keyword>
<feature type="signal peptide" evidence="3">
    <location>
        <begin position="1"/>
        <end position="29"/>
    </location>
</feature>
<dbReference type="CDD" id="cd16031">
    <property type="entry name" value="G6S_like"/>
    <property type="match status" value="1"/>
</dbReference>
<dbReference type="PANTHER" id="PTHR43751">
    <property type="entry name" value="SULFATASE"/>
    <property type="match status" value="1"/>
</dbReference>
<feature type="domain" description="Sulfatase N-terminal" evidence="4">
    <location>
        <begin position="35"/>
        <end position="396"/>
    </location>
</feature>
<proteinExistence type="inferred from homology"/>
<dbReference type="Gene3D" id="3.40.720.10">
    <property type="entry name" value="Alkaline Phosphatase, subunit A"/>
    <property type="match status" value="1"/>
</dbReference>
<evidence type="ECO:0000313" key="7">
    <source>
        <dbReference type="Proteomes" id="UP000249115"/>
    </source>
</evidence>
<organism evidence="5 7">
    <name type="scientific">Algoriphagus ratkowskyi</name>
    <dbReference type="NCBI Taxonomy" id="57028"/>
    <lineage>
        <taxon>Bacteria</taxon>
        <taxon>Pseudomonadati</taxon>
        <taxon>Bacteroidota</taxon>
        <taxon>Cytophagia</taxon>
        <taxon>Cytophagales</taxon>
        <taxon>Cyclobacteriaceae</taxon>
        <taxon>Algoriphagus</taxon>
    </lineage>
</organism>
<dbReference type="Proteomes" id="UP000249115">
    <property type="component" value="Unassembled WGS sequence"/>
</dbReference>
<dbReference type="SUPFAM" id="SSF53649">
    <property type="entry name" value="Alkaline phosphatase-like"/>
    <property type="match status" value="1"/>
</dbReference>
<evidence type="ECO:0000256" key="1">
    <source>
        <dbReference type="ARBA" id="ARBA00008779"/>
    </source>
</evidence>
<dbReference type="InterPro" id="IPR017850">
    <property type="entry name" value="Alkaline_phosphatase_core_sf"/>
</dbReference>
<protein>
    <submittedName>
        <fullName evidence="5 6">Sulfatase</fullName>
    </submittedName>
</protein>
<dbReference type="GO" id="GO:0016787">
    <property type="term" value="F:hydrolase activity"/>
    <property type="evidence" value="ECO:0007669"/>
    <property type="project" value="UniProtKB-KW"/>
</dbReference>
<keyword evidence="8" id="KW-1185">Reference proteome</keyword>
<dbReference type="PROSITE" id="PS00523">
    <property type="entry name" value="SULFATASE_1"/>
    <property type="match status" value="1"/>
</dbReference>
<reference evidence="6 8" key="2">
    <citation type="submission" date="2019-08" db="EMBL/GenBank/DDBJ databases">
        <title>Genome of Algoriphagus ratkowskyi IC026.</title>
        <authorList>
            <person name="Bowman J.P."/>
        </authorList>
    </citation>
    <scope>NUCLEOTIDE SEQUENCE [LARGE SCALE GENOMIC DNA]</scope>
    <source>
        <strain evidence="6 8">IC026</strain>
    </source>
</reference>
<name>A0A2W7R459_9BACT</name>
<evidence type="ECO:0000259" key="4">
    <source>
        <dbReference type="Pfam" id="PF00884"/>
    </source>
</evidence>
<reference evidence="5 7" key="1">
    <citation type="submission" date="2018-06" db="EMBL/GenBank/DDBJ databases">
        <title>Genomic Encyclopedia of Archaeal and Bacterial Type Strains, Phase II (KMG-II): from individual species to whole genera.</title>
        <authorList>
            <person name="Goeker M."/>
        </authorList>
    </citation>
    <scope>NUCLEOTIDE SEQUENCE [LARGE SCALE GENOMIC DNA]</scope>
    <source>
        <strain evidence="5 7">DSM 22686</strain>
    </source>
</reference>
<dbReference type="OrthoDB" id="9789742at2"/>
<evidence type="ECO:0000313" key="5">
    <source>
        <dbReference type="EMBL" id="PZX53060.1"/>
    </source>
</evidence>
<comment type="similarity">
    <text evidence="1">Belongs to the sulfatase family.</text>
</comment>
<dbReference type="EMBL" id="QKZU01000013">
    <property type="protein sequence ID" value="PZX53060.1"/>
    <property type="molecule type" value="Genomic_DNA"/>
</dbReference>
<dbReference type="Pfam" id="PF00884">
    <property type="entry name" value="Sulfatase"/>
    <property type="match status" value="1"/>
</dbReference>
<dbReference type="EMBL" id="VORV01000012">
    <property type="protein sequence ID" value="TXD76340.1"/>
    <property type="molecule type" value="Genomic_DNA"/>
</dbReference>
<evidence type="ECO:0000313" key="6">
    <source>
        <dbReference type="EMBL" id="TXD76340.1"/>
    </source>
</evidence>
<evidence type="ECO:0000256" key="3">
    <source>
        <dbReference type="SAM" id="SignalP"/>
    </source>
</evidence>